<dbReference type="OMA" id="SMRYRIM"/>
<dbReference type="Gene3D" id="6.10.140.1320">
    <property type="match status" value="1"/>
</dbReference>
<evidence type="ECO:0000256" key="4">
    <source>
        <dbReference type="ARBA" id="ARBA00023136"/>
    </source>
</evidence>
<evidence type="ECO:0000256" key="6">
    <source>
        <dbReference type="SAM" id="Phobius"/>
    </source>
</evidence>
<dbReference type="GO" id="GO:0031966">
    <property type="term" value="C:mitochondrial membrane"/>
    <property type="evidence" value="ECO:0007669"/>
    <property type="project" value="UniProtKB-SubCell"/>
</dbReference>
<evidence type="ECO:0000256" key="5">
    <source>
        <dbReference type="SAM" id="MobiDB-lite"/>
    </source>
</evidence>
<organism evidence="8">
    <name type="scientific">Haemonchus contortus</name>
    <name type="common">Barber pole worm</name>
    <dbReference type="NCBI Taxonomy" id="6289"/>
    <lineage>
        <taxon>Eukaryota</taxon>
        <taxon>Metazoa</taxon>
        <taxon>Ecdysozoa</taxon>
        <taxon>Nematoda</taxon>
        <taxon>Chromadorea</taxon>
        <taxon>Rhabditida</taxon>
        <taxon>Rhabditina</taxon>
        <taxon>Rhabditomorpha</taxon>
        <taxon>Strongyloidea</taxon>
        <taxon>Trichostrongylidae</taxon>
        <taxon>Haemonchus</taxon>
    </lineage>
</organism>
<evidence type="ECO:0000313" key="9">
    <source>
        <dbReference type="Proteomes" id="UP000025227"/>
    </source>
</evidence>
<evidence type="ECO:0000313" key="10">
    <source>
        <dbReference type="WBParaSite" id="HCON_00035980-00001"/>
    </source>
</evidence>
<comment type="subcellular location">
    <subcellularLocation>
        <location evidence="1">Mitochondrion membrane</location>
    </subcellularLocation>
</comment>
<evidence type="ECO:0000256" key="3">
    <source>
        <dbReference type="ARBA" id="ARBA00022989"/>
    </source>
</evidence>
<reference evidence="8" key="2">
    <citation type="submission" date="2013-05" db="EMBL/GenBank/DDBJ databases">
        <title>The genome and transcriptome of Haemonchus contortus: a key model parasite for drug and vaccine discovery.</title>
        <authorList>
            <person name="Laing R."/>
            <person name="Kikuchi T."/>
            <person name="Martinelli A."/>
            <person name="Tsai I.J."/>
            <person name="Beech R.N."/>
            <person name="Redman E."/>
            <person name="Holroyd N."/>
            <person name="Bartley D.J."/>
            <person name="Beasley H."/>
            <person name="Britton C."/>
            <person name="Curran D."/>
            <person name="Devaney E."/>
            <person name="Gilabert A."/>
            <person name="Jackson F."/>
            <person name="Hunt M."/>
            <person name="Johnston S."/>
            <person name="Kryukov I."/>
            <person name="Li K."/>
            <person name="Morrison A.A."/>
            <person name="Reid A.J."/>
            <person name="Sargison N."/>
            <person name="Saunders G."/>
            <person name="Wasmuth J.D."/>
            <person name="Wolstenholme A."/>
            <person name="Berriman M."/>
            <person name="Gilleard J.S."/>
            <person name="Cotton J.A."/>
        </authorList>
    </citation>
    <scope>NUCLEOTIDE SEQUENCE [LARGE SCALE GENOMIC DNA]</scope>
    <source>
        <strain evidence="8">ISE/inbred ISE</strain>
    </source>
</reference>
<reference evidence="10" key="3">
    <citation type="submission" date="2020-12" db="UniProtKB">
        <authorList>
            <consortium name="WormBaseParasite"/>
        </authorList>
    </citation>
    <scope>IDENTIFICATION</scope>
    <source>
        <strain evidence="10">MHco3</strain>
    </source>
</reference>
<proteinExistence type="predicted"/>
<keyword evidence="9" id="KW-1185">Reference proteome</keyword>
<keyword evidence="3 6" id="KW-1133">Transmembrane helix</keyword>
<feature type="domain" description="HIG1" evidence="7">
    <location>
        <begin position="75"/>
        <end position="167"/>
    </location>
</feature>
<sequence>MGIFSWFNSKESNPSPSPPIYSPPSPAIQENEDEGVMTIRKGTYEYDKQHKPLADSGRVLEEGGKHEKYTSIPSIPVSGRFNSENMVKSEVGGGAVSGATSNPAVLVGLGATTLALLAIMKSSYYGDKLGVQKSMRYRIMAQFFTVTALVAGATYFATRRNGHNQSSSGSMFHKH</sequence>
<feature type="transmembrane region" description="Helical" evidence="6">
    <location>
        <begin position="104"/>
        <end position="125"/>
    </location>
</feature>
<protein>
    <submittedName>
        <fullName evidence="8 10">Hypoxia induced protein domain containing protein</fullName>
    </submittedName>
</protein>
<dbReference type="PANTHER" id="PTHR12297">
    <property type="entry name" value="HYPOXIA-INDUCBILE GENE 1 HIG1 -RELATED"/>
    <property type="match status" value="1"/>
</dbReference>
<reference evidence="8" key="1">
    <citation type="submission" date="2013-03" db="EMBL/GenBank/DDBJ databases">
        <authorList>
            <person name="Aslett M."/>
        </authorList>
    </citation>
    <scope>NUCLEOTIDE SEQUENCE [LARGE SCALE GENOMIC DNA]</scope>
    <source>
        <strain evidence="8">ISE/inbred ISE</strain>
    </source>
</reference>
<dbReference type="Pfam" id="PF04588">
    <property type="entry name" value="HIG_1_N"/>
    <property type="match status" value="1"/>
</dbReference>
<evidence type="ECO:0000256" key="1">
    <source>
        <dbReference type="ARBA" id="ARBA00004325"/>
    </source>
</evidence>
<dbReference type="AlphaFoldDB" id="U6NLH2"/>
<feature type="transmembrane region" description="Helical" evidence="6">
    <location>
        <begin position="137"/>
        <end position="157"/>
    </location>
</feature>
<dbReference type="InterPro" id="IPR007667">
    <property type="entry name" value="Hypoxia_induced_domain"/>
</dbReference>
<evidence type="ECO:0000256" key="2">
    <source>
        <dbReference type="ARBA" id="ARBA00022692"/>
    </source>
</evidence>
<dbReference type="Proteomes" id="UP000025227">
    <property type="component" value="Unplaced"/>
</dbReference>
<feature type="region of interest" description="Disordered" evidence="5">
    <location>
        <begin position="1"/>
        <end position="31"/>
    </location>
</feature>
<feature type="compositionally biased region" description="Pro residues" evidence="5">
    <location>
        <begin position="15"/>
        <end position="26"/>
    </location>
</feature>
<dbReference type="EMBL" id="CAVP010060874">
    <property type="protein sequence ID" value="CDL96585.1"/>
    <property type="molecule type" value="Genomic_DNA"/>
</dbReference>
<dbReference type="GO" id="GO:0097250">
    <property type="term" value="P:mitochondrial respirasome assembly"/>
    <property type="evidence" value="ECO:0007669"/>
    <property type="project" value="TreeGrafter"/>
</dbReference>
<dbReference type="WBParaSite" id="HCON_00035980-00001">
    <property type="protein sequence ID" value="HCON_00035980-00001"/>
    <property type="gene ID" value="HCON_00035980"/>
</dbReference>
<evidence type="ECO:0000313" key="8">
    <source>
        <dbReference type="EMBL" id="CDL96585.1"/>
    </source>
</evidence>
<dbReference type="PANTHER" id="PTHR12297:SF17">
    <property type="entry name" value="HIG1 DOMAIN-CONTAINING PROTEIN"/>
    <property type="match status" value="1"/>
</dbReference>
<dbReference type="OrthoDB" id="10378372at2759"/>
<dbReference type="PROSITE" id="PS51503">
    <property type="entry name" value="HIG1"/>
    <property type="match status" value="1"/>
</dbReference>
<keyword evidence="4 6" id="KW-0472">Membrane</keyword>
<evidence type="ECO:0000259" key="7">
    <source>
        <dbReference type="PROSITE" id="PS51503"/>
    </source>
</evidence>
<keyword evidence="2 6" id="KW-0812">Transmembrane</keyword>
<name>U6NLH2_HAECO</name>
<gene>
    <name evidence="8" type="ORF">HCOI_01874400</name>
</gene>
<dbReference type="InterPro" id="IPR050355">
    <property type="entry name" value="RCF1"/>
</dbReference>
<accession>U6NLH2</accession>